<organism evidence="1">
    <name type="scientific">Candidatus Electrothrix aestuarii</name>
    <dbReference type="NCBI Taxonomy" id="3062594"/>
    <lineage>
        <taxon>Bacteria</taxon>
        <taxon>Pseudomonadati</taxon>
        <taxon>Thermodesulfobacteriota</taxon>
        <taxon>Desulfobulbia</taxon>
        <taxon>Desulfobulbales</taxon>
        <taxon>Desulfobulbaceae</taxon>
        <taxon>Candidatus Electrothrix</taxon>
    </lineage>
</organism>
<reference evidence="1" key="1">
    <citation type="journal article" date="2024" name="Syst. Appl. Microbiol.">
        <title>First single-strain enrichments of Electrothrix cable bacteria, description of E. aestuarii sp. nov. and E. rattekaaiensis sp. nov., and proposal of a cable bacteria taxonomy following the rules of the SeqCode.</title>
        <authorList>
            <person name="Plum-Jensen L.E."/>
            <person name="Schramm A."/>
            <person name="Marshall I.P.G."/>
        </authorList>
    </citation>
    <scope>NUCLEOTIDE SEQUENCE</scope>
    <source>
        <strain evidence="1">Rat1</strain>
    </source>
</reference>
<gene>
    <name evidence="1" type="ORF">Q3M24_15710</name>
</gene>
<name>A0AAU8LR42_9BACT</name>
<accession>A0AAU8LR42</accession>
<dbReference type="EMBL" id="CP159373">
    <property type="protein sequence ID" value="XCN71746.1"/>
    <property type="molecule type" value="Genomic_DNA"/>
</dbReference>
<dbReference type="KEGG" id="eaj:Q3M24_15710"/>
<evidence type="ECO:0000313" key="1">
    <source>
        <dbReference type="EMBL" id="XCN71746.1"/>
    </source>
</evidence>
<proteinExistence type="predicted"/>
<protein>
    <submittedName>
        <fullName evidence="1">Uncharacterized protein</fullName>
    </submittedName>
</protein>
<sequence length="411" mass="45809">MSVDRAYIFPNILPEERIVFPLIPFFEQILFLRPVEDDLPELDSPLFHTLAEQAEGSTFLEYTCPAPLAGDRAAFLALLRDIASRPEDYSGHLGNLTAGLGRVVPQEEREQSIMDTLLQQTGIQIQVKKQNNTPEPAKGQGKNATSVQLWQARLLLKLGESVDRNQAEIHRNLDRMLRQQDDLLRELRKEEGADLSSADVLGDALGMLPDEELSSAQQRLRLKAWSRLFALSEEQFDRTVFISRSSDALEALLEQYQQDYGKSAQKVLRLSLPAVFSPASSLVSASAASEGQGEVLSQREGFQDAVAPILKTIRGMLSETLGEVTGVARAADAADTSMSLFSQQEDEDAWNELLERHYPAAEYGRAFLTLYLFPEISPQRLFLRTFARQDEPPAYAAVRSTKRGTLLGILT</sequence>
<dbReference type="AlphaFoldDB" id="A0AAU8LR42"/>
<reference evidence="1" key="2">
    <citation type="submission" date="2024-06" db="EMBL/GenBank/DDBJ databases">
        <authorList>
            <person name="Plum-Jensen L.E."/>
            <person name="Schramm A."/>
            <person name="Marshall I.P.G."/>
        </authorList>
    </citation>
    <scope>NUCLEOTIDE SEQUENCE</scope>
    <source>
        <strain evidence="1">Rat1</strain>
    </source>
</reference>